<dbReference type="RefSeq" id="WP_269818483.1">
    <property type="nucleotide sequence ID" value="NZ_CP114976.1"/>
</dbReference>
<evidence type="ECO:0000259" key="12">
    <source>
        <dbReference type="PROSITE" id="PS50846"/>
    </source>
</evidence>
<dbReference type="PRINTS" id="PR00120">
    <property type="entry name" value="HATPASE"/>
</dbReference>
<feature type="transmembrane region" description="Helical" evidence="11">
    <location>
        <begin position="418"/>
        <end position="440"/>
    </location>
</feature>
<dbReference type="CDD" id="cd00371">
    <property type="entry name" value="HMA"/>
    <property type="match status" value="2"/>
</dbReference>
<dbReference type="InterPro" id="IPR023298">
    <property type="entry name" value="ATPase_P-typ_TM_dom_sf"/>
</dbReference>
<dbReference type="KEGG" id="dce:O6P33_01460"/>
<feature type="transmembrane region" description="Helical" evidence="11">
    <location>
        <begin position="762"/>
        <end position="781"/>
    </location>
</feature>
<dbReference type="InterPro" id="IPR017969">
    <property type="entry name" value="Heavy-metal-associated_CS"/>
</dbReference>
<feature type="transmembrane region" description="Helical" evidence="11">
    <location>
        <begin position="199"/>
        <end position="216"/>
    </location>
</feature>
<dbReference type="AlphaFoldDB" id="A0AAF0AKK6"/>
<dbReference type="GO" id="GO:0005507">
    <property type="term" value="F:copper ion binding"/>
    <property type="evidence" value="ECO:0007669"/>
    <property type="project" value="TreeGrafter"/>
</dbReference>
<feature type="transmembrane region" description="Helical" evidence="11">
    <location>
        <begin position="237"/>
        <end position="259"/>
    </location>
</feature>
<feature type="transmembrane region" description="Helical" evidence="11">
    <location>
        <begin position="166"/>
        <end position="187"/>
    </location>
</feature>
<dbReference type="SUPFAM" id="SSF56784">
    <property type="entry name" value="HAD-like"/>
    <property type="match status" value="1"/>
</dbReference>
<dbReference type="Gene3D" id="3.40.1110.10">
    <property type="entry name" value="Calcium-transporting ATPase, cytoplasmic domain N"/>
    <property type="match status" value="1"/>
</dbReference>
<dbReference type="PANTHER" id="PTHR43520">
    <property type="entry name" value="ATP7, ISOFORM B"/>
    <property type="match status" value="1"/>
</dbReference>
<evidence type="ECO:0000256" key="9">
    <source>
        <dbReference type="ARBA" id="ARBA00022989"/>
    </source>
</evidence>
<dbReference type="Proteomes" id="UP001212189">
    <property type="component" value="Chromosome"/>
</dbReference>
<protein>
    <submittedName>
        <fullName evidence="13">Heavy metal translocating P-type ATPase</fullName>
    </submittedName>
</protein>
<evidence type="ECO:0000256" key="3">
    <source>
        <dbReference type="ARBA" id="ARBA00022475"/>
    </source>
</evidence>
<feature type="transmembrane region" description="Helical" evidence="11">
    <location>
        <begin position="265"/>
        <end position="284"/>
    </location>
</feature>
<evidence type="ECO:0000256" key="6">
    <source>
        <dbReference type="ARBA" id="ARBA00022741"/>
    </source>
</evidence>
<keyword evidence="7 11" id="KW-0067">ATP-binding</keyword>
<keyword evidence="6 11" id="KW-0547">Nucleotide-binding</keyword>
<evidence type="ECO:0000256" key="7">
    <source>
        <dbReference type="ARBA" id="ARBA00022840"/>
    </source>
</evidence>
<dbReference type="GO" id="GO:0043682">
    <property type="term" value="F:P-type divalent copper transporter activity"/>
    <property type="evidence" value="ECO:0007669"/>
    <property type="project" value="TreeGrafter"/>
</dbReference>
<dbReference type="EMBL" id="CP114976">
    <property type="protein sequence ID" value="WBE25541.1"/>
    <property type="molecule type" value="Genomic_DNA"/>
</dbReference>
<dbReference type="GO" id="GO:0005524">
    <property type="term" value="F:ATP binding"/>
    <property type="evidence" value="ECO:0007669"/>
    <property type="project" value="UniProtKB-UniRule"/>
</dbReference>
<keyword evidence="14" id="KW-1185">Reference proteome</keyword>
<evidence type="ECO:0000256" key="8">
    <source>
        <dbReference type="ARBA" id="ARBA00022967"/>
    </source>
</evidence>
<dbReference type="InterPro" id="IPR059000">
    <property type="entry name" value="ATPase_P-type_domA"/>
</dbReference>
<dbReference type="SFLD" id="SFLDG00002">
    <property type="entry name" value="C1.7:_P-type_atpase_like"/>
    <property type="match status" value="1"/>
</dbReference>
<dbReference type="PROSITE" id="PS01047">
    <property type="entry name" value="HMA_1"/>
    <property type="match status" value="2"/>
</dbReference>
<dbReference type="PANTHER" id="PTHR43520:SF8">
    <property type="entry name" value="P-TYPE CU(+) TRANSPORTER"/>
    <property type="match status" value="1"/>
</dbReference>
<dbReference type="SFLD" id="SFLDS00003">
    <property type="entry name" value="Haloacid_Dehalogenase"/>
    <property type="match status" value="1"/>
</dbReference>
<dbReference type="CDD" id="cd02094">
    <property type="entry name" value="P-type_ATPase_Cu-like"/>
    <property type="match status" value="1"/>
</dbReference>
<dbReference type="Pfam" id="PF00403">
    <property type="entry name" value="HMA"/>
    <property type="match status" value="2"/>
</dbReference>
<dbReference type="InterPro" id="IPR001757">
    <property type="entry name" value="P_typ_ATPase"/>
</dbReference>
<dbReference type="InterPro" id="IPR044492">
    <property type="entry name" value="P_typ_ATPase_HD_dom"/>
</dbReference>
<dbReference type="Pfam" id="PF00702">
    <property type="entry name" value="Hydrolase"/>
    <property type="match status" value="1"/>
</dbReference>
<dbReference type="InterPro" id="IPR023299">
    <property type="entry name" value="ATPase_P-typ_cyto_dom_N"/>
</dbReference>
<dbReference type="InterPro" id="IPR036163">
    <property type="entry name" value="HMA_dom_sf"/>
</dbReference>
<organism evidence="13 14">
    <name type="scientific">Denitrificimonas caeni</name>
    <dbReference type="NCBI Taxonomy" id="521720"/>
    <lineage>
        <taxon>Bacteria</taxon>
        <taxon>Pseudomonadati</taxon>
        <taxon>Pseudomonadota</taxon>
        <taxon>Gammaproteobacteria</taxon>
        <taxon>Pseudomonadales</taxon>
        <taxon>Pseudomonadaceae</taxon>
        <taxon>Denitrificimonas</taxon>
    </lineage>
</organism>
<keyword evidence="10 11" id="KW-0472">Membrane</keyword>
<evidence type="ECO:0000256" key="10">
    <source>
        <dbReference type="ARBA" id="ARBA00023136"/>
    </source>
</evidence>
<feature type="transmembrane region" description="Helical" evidence="11">
    <location>
        <begin position="787"/>
        <end position="809"/>
    </location>
</feature>
<dbReference type="InterPro" id="IPR018303">
    <property type="entry name" value="ATPase_P-typ_P_site"/>
</dbReference>
<dbReference type="SFLD" id="SFLDF00027">
    <property type="entry name" value="p-type_atpase"/>
    <property type="match status" value="1"/>
</dbReference>
<name>A0AAF0AKK6_9GAMM</name>
<dbReference type="Gene3D" id="2.70.150.10">
    <property type="entry name" value="Calcium-transporting ATPase, cytoplasmic transduction domain A"/>
    <property type="match status" value="1"/>
</dbReference>
<dbReference type="Pfam" id="PF00122">
    <property type="entry name" value="E1-E2_ATPase"/>
    <property type="match status" value="1"/>
</dbReference>
<dbReference type="SUPFAM" id="SSF81653">
    <property type="entry name" value="Calcium ATPase, transduction domain A"/>
    <property type="match status" value="1"/>
</dbReference>
<dbReference type="InterPro" id="IPR008250">
    <property type="entry name" value="ATPase_P-typ_transduc_dom_A_sf"/>
</dbReference>
<feature type="domain" description="HMA" evidence="12">
    <location>
        <begin position="5"/>
        <end position="70"/>
    </location>
</feature>
<dbReference type="NCBIfam" id="TIGR01494">
    <property type="entry name" value="ATPase_P-type"/>
    <property type="match status" value="1"/>
</dbReference>
<evidence type="ECO:0000256" key="4">
    <source>
        <dbReference type="ARBA" id="ARBA00022692"/>
    </source>
</evidence>
<accession>A0AAF0AKK6</accession>
<keyword evidence="4 11" id="KW-0812">Transmembrane</keyword>
<evidence type="ECO:0000256" key="5">
    <source>
        <dbReference type="ARBA" id="ARBA00022723"/>
    </source>
</evidence>
<dbReference type="InterPro" id="IPR036412">
    <property type="entry name" value="HAD-like_sf"/>
</dbReference>
<comment type="similarity">
    <text evidence="2 11">Belongs to the cation transport ATPase (P-type) (TC 3.A.3) family. Type IB subfamily.</text>
</comment>
<evidence type="ECO:0000313" key="14">
    <source>
        <dbReference type="Proteomes" id="UP001212189"/>
    </source>
</evidence>
<feature type="transmembrane region" description="Helical" evidence="11">
    <location>
        <begin position="446"/>
        <end position="469"/>
    </location>
</feature>
<dbReference type="GO" id="GO:0055070">
    <property type="term" value="P:copper ion homeostasis"/>
    <property type="evidence" value="ECO:0007669"/>
    <property type="project" value="TreeGrafter"/>
</dbReference>
<dbReference type="GO" id="GO:0016887">
    <property type="term" value="F:ATP hydrolysis activity"/>
    <property type="evidence" value="ECO:0007669"/>
    <property type="project" value="InterPro"/>
</dbReference>
<dbReference type="PROSITE" id="PS50846">
    <property type="entry name" value="HMA_2"/>
    <property type="match status" value="1"/>
</dbReference>
<evidence type="ECO:0000313" key="13">
    <source>
        <dbReference type="EMBL" id="WBE25541.1"/>
    </source>
</evidence>
<dbReference type="InterPro" id="IPR006121">
    <property type="entry name" value="HMA_dom"/>
</dbReference>
<evidence type="ECO:0000256" key="2">
    <source>
        <dbReference type="ARBA" id="ARBA00006024"/>
    </source>
</evidence>
<proteinExistence type="inferred from homology"/>
<dbReference type="Gene3D" id="3.30.70.100">
    <property type="match status" value="2"/>
</dbReference>
<dbReference type="FunFam" id="2.70.150.10:FF:000020">
    <property type="entry name" value="Copper-exporting P-type ATPase A"/>
    <property type="match status" value="1"/>
</dbReference>
<evidence type="ECO:0000256" key="1">
    <source>
        <dbReference type="ARBA" id="ARBA00004651"/>
    </source>
</evidence>
<dbReference type="Gene3D" id="3.40.50.1000">
    <property type="entry name" value="HAD superfamily/HAD-like"/>
    <property type="match status" value="1"/>
</dbReference>
<dbReference type="InterPro" id="IPR027256">
    <property type="entry name" value="P-typ_ATPase_IB"/>
</dbReference>
<keyword evidence="9 11" id="KW-1133">Transmembrane helix</keyword>
<keyword evidence="3 11" id="KW-1003">Cell membrane</keyword>
<dbReference type="NCBIfam" id="TIGR01511">
    <property type="entry name" value="ATPase-IB1_Cu"/>
    <property type="match status" value="1"/>
</dbReference>
<evidence type="ECO:0000256" key="11">
    <source>
        <dbReference type="RuleBase" id="RU362081"/>
    </source>
</evidence>
<dbReference type="SUPFAM" id="SSF81665">
    <property type="entry name" value="Calcium ATPase, transmembrane domain M"/>
    <property type="match status" value="1"/>
</dbReference>
<dbReference type="PRINTS" id="PR00119">
    <property type="entry name" value="CATATPASE"/>
</dbReference>
<dbReference type="GO" id="GO:0005886">
    <property type="term" value="C:plasma membrane"/>
    <property type="evidence" value="ECO:0007669"/>
    <property type="project" value="UniProtKB-SubCell"/>
</dbReference>
<sequence>MATLQTLQIPVRGMTCAGCAGRVERGLLKVPGVEQAVINLVTNEAIVHLNQPVALTDLVAAVEASGYQVPLHGFDFAVSGMNCGSCVARIEKALAQSPIAISYQVNLSTKQAHVQLLAGEDPELISQWLTEHNYPAQVLADNQRKADDLNTRQEAEQSKLKKQLKYAFLFATPLFILEMGAHFIPPFHDFLQRTFNTQHLWYVQAILAALVLFGPGREILIMGWHGLRRLAPDMNSLVALGTLAAFGYSMIATFVPQILPAQTVNVYFEASAVIIALILLGRYLEARAKGNASDAIKRLINLQPREARVLVDGKSIDKPVAEIRPGEILEIRPGERIALDGMVVSGNSFVDESMLTGEPVPVEKTTEAKVIGGTVNQAGSLQVQVEQVGANTVLAHIIRLVEQAQGSKLPIQGLVDRITLWFVPAVMVAALLTFIMWMIFAPAPAISLALVNAVAVLIIACPCAMGLATPTSIMVGTGRAAQLGILFRQGQALQELKDVKVIAVDKTGTLTEGKPQLTDFTVTDGQQEDAVLAVVAAVEQQSEHPIALAIVQAAEQRELQIPAISEFQSITGMGVQATVDGKLVQIGADRFMDSLGCSVAEFSAQAQQLGEQGKSPMYAAIDGQLAVMMAVSDPIKSSSKAAIDHLHQQGLQVAMITGDNQHTANAIAKQLGIDHVVAQVLPEAKVEAVKALQEQYGKVAYVGDGINDAPALAAAEVGIAIGTGTDIAIDAADVVLMSGHLTGVINALALSKATLRNISQNLFWAFAYNIALIPVAAGILYPFNGTLLSPVLAATAMALSSVFVVTNALRLRSFKAPLEAI</sequence>
<dbReference type="NCBIfam" id="TIGR01525">
    <property type="entry name" value="ATPase-IB_hvy"/>
    <property type="match status" value="1"/>
</dbReference>
<gene>
    <name evidence="13" type="ORF">O6P33_01460</name>
</gene>
<comment type="subcellular location">
    <subcellularLocation>
        <location evidence="1">Cell membrane</location>
        <topology evidence="1">Multi-pass membrane protein</topology>
    </subcellularLocation>
</comment>
<dbReference type="InterPro" id="IPR023214">
    <property type="entry name" value="HAD_sf"/>
</dbReference>
<keyword evidence="5 11" id="KW-0479">Metal-binding</keyword>
<reference evidence="13 14" key="1">
    <citation type="submission" date="2022-12" db="EMBL/GenBank/DDBJ databases">
        <title>Coexistence and Characterization of a Novel Tigecycline Resistance gene tet(X) variant and blaNDM-1 in a Pseudomonas caeni Isolate of Chicken Origin.</title>
        <authorList>
            <person name="Lu X."/>
            <person name="Zhang L."/>
            <person name="Li R."/>
            <person name="Wang Z."/>
        </authorList>
    </citation>
    <scope>NUCLEOTIDE SEQUENCE [LARGE SCALE GENOMIC DNA]</scope>
    <source>
        <strain evidence="13 14">CE14</strain>
    </source>
</reference>
<dbReference type="SUPFAM" id="SSF55008">
    <property type="entry name" value="HMA, heavy metal-associated domain"/>
    <property type="match status" value="2"/>
</dbReference>
<dbReference type="GO" id="GO:0060003">
    <property type="term" value="P:copper ion export"/>
    <property type="evidence" value="ECO:0007669"/>
    <property type="project" value="UniProtKB-ARBA"/>
</dbReference>
<keyword evidence="8" id="KW-1278">Translocase</keyword>
<dbReference type="PROSITE" id="PS00154">
    <property type="entry name" value="ATPASE_E1_E2"/>
    <property type="match status" value="1"/>
</dbReference>